<organism evidence="2 3">
    <name type="scientific">Gaetbulibacter aestuarii</name>
    <dbReference type="NCBI Taxonomy" id="1502358"/>
    <lineage>
        <taxon>Bacteria</taxon>
        <taxon>Pseudomonadati</taxon>
        <taxon>Bacteroidota</taxon>
        <taxon>Flavobacteriia</taxon>
        <taxon>Flavobacteriales</taxon>
        <taxon>Flavobacteriaceae</taxon>
        <taxon>Gaetbulibacter</taxon>
    </lineage>
</organism>
<feature type="domain" description="Glycosyltransferase 2-like" evidence="1">
    <location>
        <begin position="26"/>
        <end position="121"/>
    </location>
</feature>
<dbReference type="Gene3D" id="3.90.550.10">
    <property type="entry name" value="Spore Coat Polysaccharide Biosynthesis Protein SpsA, Chain A"/>
    <property type="match status" value="1"/>
</dbReference>
<keyword evidence="3" id="KW-1185">Reference proteome</keyword>
<keyword evidence="2" id="KW-0808">Transferase</keyword>
<dbReference type="Pfam" id="PF00535">
    <property type="entry name" value="Glycos_transf_2"/>
    <property type="match status" value="1"/>
</dbReference>
<dbReference type="CDD" id="cd00761">
    <property type="entry name" value="Glyco_tranf_GTA_type"/>
    <property type="match status" value="1"/>
</dbReference>
<dbReference type="InterPro" id="IPR029044">
    <property type="entry name" value="Nucleotide-diphossugar_trans"/>
</dbReference>
<keyword evidence="2" id="KW-0328">Glycosyltransferase</keyword>
<dbReference type="GO" id="GO:0016757">
    <property type="term" value="F:glycosyltransferase activity"/>
    <property type="evidence" value="ECO:0007669"/>
    <property type="project" value="UniProtKB-KW"/>
</dbReference>
<dbReference type="EMBL" id="JBAWKB010000002">
    <property type="protein sequence ID" value="MFH6771868.1"/>
    <property type="molecule type" value="Genomic_DNA"/>
</dbReference>
<proteinExistence type="predicted"/>
<reference evidence="2 3" key="1">
    <citation type="submission" date="2024-02" db="EMBL/GenBank/DDBJ databases">
        <title>A Gaetbulibacter species isolated from tidal flats and genomic insights of their niches.</title>
        <authorList>
            <person name="Ye Y."/>
        </authorList>
    </citation>
    <scope>NUCLEOTIDE SEQUENCE [LARGE SCALE GENOMIC DNA]</scope>
    <source>
        <strain evidence="2 3">KYW382</strain>
    </source>
</reference>
<evidence type="ECO:0000259" key="1">
    <source>
        <dbReference type="Pfam" id="PF00535"/>
    </source>
</evidence>
<dbReference type="EC" id="2.4.-.-" evidence="2"/>
<gene>
    <name evidence="2" type="ORF">V8G58_07960</name>
</gene>
<dbReference type="RefSeq" id="WP_344741078.1">
    <property type="nucleotide sequence ID" value="NZ_BAABAY010000002.1"/>
</dbReference>
<dbReference type="SUPFAM" id="SSF53448">
    <property type="entry name" value="Nucleotide-diphospho-sugar transferases"/>
    <property type="match status" value="1"/>
</dbReference>
<evidence type="ECO:0000313" key="3">
    <source>
        <dbReference type="Proteomes" id="UP001610100"/>
    </source>
</evidence>
<name>A0ABW7N1K3_9FLAO</name>
<evidence type="ECO:0000313" key="2">
    <source>
        <dbReference type="EMBL" id="MFH6771868.1"/>
    </source>
</evidence>
<sequence length="268" mass="31290">MIFEVLISTMNRKDLTFLNPIFANNNINDFHILIVNQTRSNTILKSNEKHIRVINSYEFGLSKSRNIAIENAIGDVCLIADDDVQFVKGFDKIIKKTFLKFPDASIIKFKIDTFGPTKFKRYPSSSKRLLSRKDISGISSIEIAFKRRDIVRNKIYFNENFGLGTDFPSGEEYLFLRKALIKKLHMRFENFFIVRHSLDFSTNNMGSDKFIRTKAALYFIDYKEFAYLLLVKFILFLLIKKSIKISQFVDKFETGLHGIRHYKTLIST</sequence>
<comment type="caution">
    <text evidence="2">The sequence shown here is derived from an EMBL/GenBank/DDBJ whole genome shotgun (WGS) entry which is preliminary data.</text>
</comment>
<dbReference type="Proteomes" id="UP001610100">
    <property type="component" value="Unassembled WGS sequence"/>
</dbReference>
<dbReference type="InterPro" id="IPR001173">
    <property type="entry name" value="Glyco_trans_2-like"/>
</dbReference>
<protein>
    <submittedName>
        <fullName evidence="2">Glycosyltransferase family A protein</fullName>
        <ecNumber evidence="2">2.4.-.-</ecNumber>
    </submittedName>
</protein>
<accession>A0ABW7N1K3</accession>